<evidence type="ECO:0000313" key="2">
    <source>
        <dbReference type="Proteomes" id="UP000053477"/>
    </source>
</evidence>
<accession>A0A0H2RAR6</accession>
<name>A0A0H2RAR6_9AGAM</name>
<evidence type="ECO:0000313" key="1">
    <source>
        <dbReference type="EMBL" id="KLO08904.1"/>
    </source>
</evidence>
<reference evidence="1 2" key="1">
    <citation type="submission" date="2015-04" db="EMBL/GenBank/DDBJ databases">
        <title>Complete genome sequence of Schizopora paradoxa KUC8140, a cosmopolitan wood degrader in East Asia.</title>
        <authorList>
            <consortium name="DOE Joint Genome Institute"/>
            <person name="Min B."/>
            <person name="Park H."/>
            <person name="Jang Y."/>
            <person name="Kim J.-J."/>
            <person name="Kim K.H."/>
            <person name="Pangilinan J."/>
            <person name="Lipzen A."/>
            <person name="Riley R."/>
            <person name="Grigoriev I.V."/>
            <person name="Spatafora J.W."/>
            <person name="Choi I.-G."/>
        </authorList>
    </citation>
    <scope>NUCLEOTIDE SEQUENCE [LARGE SCALE GENOMIC DNA]</scope>
    <source>
        <strain evidence="1 2">KUC8140</strain>
    </source>
</reference>
<dbReference type="AlphaFoldDB" id="A0A0H2RAR6"/>
<proteinExistence type="predicted"/>
<dbReference type="Proteomes" id="UP000053477">
    <property type="component" value="Unassembled WGS sequence"/>
</dbReference>
<protein>
    <submittedName>
        <fullName evidence="1">Uncharacterized protein</fullName>
    </submittedName>
</protein>
<dbReference type="EMBL" id="KQ086073">
    <property type="protein sequence ID" value="KLO08904.1"/>
    <property type="molecule type" value="Genomic_DNA"/>
</dbReference>
<keyword evidence="2" id="KW-1185">Reference proteome</keyword>
<dbReference type="InParanoid" id="A0A0H2RAR6"/>
<organism evidence="1 2">
    <name type="scientific">Schizopora paradoxa</name>
    <dbReference type="NCBI Taxonomy" id="27342"/>
    <lineage>
        <taxon>Eukaryota</taxon>
        <taxon>Fungi</taxon>
        <taxon>Dikarya</taxon>
        <taxon>Basidiomycota</taxon>
        <taxon>Agaricomycotina</taxon>
        <taxon>Agaricomycetes</taxon>
        <taxon>Hymenochaetales</taxon>
        <taxon>Schizoporaceae</taxon>
        <taxon>Schizopora</taxon>
    </lineage>
</organism>
<sequence length="157" mass="18323">MFNVFFLSPFTRTSNRPSRPSTYNATVYYISSRSNDTCIASTRFVNDPHVQSTAFSPICSIHFILTIDFVHLFMFMFTNSPLHSFTHQDRDFALSTCFHSSPPMYHTHVRILYASLSQSFSLLRMFIDCCLSFIQTYHTPFRLKSYHTRNLFSLQGI</sequence>
<gene>
    <name evidence="1" type="ORF">SCHPADRAFT_591765</name>
</gene>